<sequence length="127" mass="14211">MHYFKAFVAGTVVPTLMLPIATLFLIRSGNEHLLQIPLLHLLPLIWGLWNVFYLAALKKILPKDENTQIAAAGALLGLIVALFAVFEAQIPGKLHAEHLKWVPLIGGPLIYAIVWRFIVKPLNRVFL</sequence>
<dbReference type="EMBL" id="CWGJ01000011">
    <property type="protein sequence ID" value="CRX38277.1"/>
    <property type="molecule type" value="Genomic_DNA"/>
</dbReference>
<accession>A0A0H5DPD4</accession>
<organism evidence="2 3">
    <name type="scientific">Estrella lausannensis</name>
    <dbReference type="NCBI Taxonomy" id="483423"/>
    <lineage>
        <taxon>Bacteria</taxon>
        <taxon>Pseudomonadati</taxon>
        <taxon>Chlamydiota</taxon>
        <taxon>Chlamydiia</taxon>
        <taxon>Parachlamydiales</taxon>
        <taxon>Candidatus Criblamydiaceae</taxon>
        <taxon>Estrella</taxon>
    </lineage>
</organism>
<keyword evidence="1" id="KW-0472">Membrane</keyword>
<keyword evidence="1" id="KW-1133">Transmembrane helix</keyword>
<reference evidence="3" key="1">
    <citation type="submission" date="2015-06" db="EMBL/GenBank/DDBJ databases">
        <authorList>
            <person name="Bertelli C."/>
        </authorList>
    </citation>
    <scope>NUCLEOTIDE SEQUENCE [LARGE SCALE GENOMIC DNA]</scope>
    <source>
        <strain evidence="3">CRIB-30</strain>
    </source>
</reference>
<feature type="transmembrane region" description="Helical" evidence="1">
    <location>
        <begin position="6"/>
        <end position="26"/>
    </location>
</feature>
<keyword evidence="3" id="KW-1185">Reference proteome</keyword>
<evidence type="ECO:0000256" key="1">
    <source>
        <dbReference type="SAM" id="Phobius"/>
    </source>
</evidence>
<gene>
    <name evidence="2" type="ORF">ELAC_0928</name>
</gene>
<feature type="transmembrane region" description="Helical" evidence="1">
    <location>
        <begin position="98"/>
        <end position="118"/>
    </location>
</feature>
<keyword evidence="1" id="KW-0812">Transmembrane</keyword>
<name>A0A0H5DPD4_9BACT</name>
<dbReference type="RefSeq" id="WP_098038121.1">
    <property type="nucleotide sequence ID" value="NZ_CWGJ01000011.1"/>
</dbReference>
<feature type="transmembrane region" description="Helical" evidence="1">
    <location>
        <begin position="38"/>
        <end position="56"/>
    </location>
</feature>
<proteinExistence type="predicted"/>
<dbReference type="AlphaFoldDB" id="A0A0H5DPD4"/>
<protein>
    <submittedName>
        <fullName evidence="2">Conserved putative membrane protein</fullName>
    </submittedName>
</protein>
<evidence type="ECO:0000313" key="2">
    <source>
        <dbReference type="EMBL" id="CRX38277.1"/>
    </source>
</evidence>
<feature type="transmembrane region" description="Helical" evidence="1">
    <location>
        <begin position="68"/>
        <end position="86"/>
    </location>
</feature>
<dbReference type="Proteomes" id="UP000220251">
    <property type="component" value="Unassembled WGS sequence"/>
</dbReference>
<evidence type="ECO:0000313" key="3">
    <source>
        <dbReference type="Proteomes" id="UP000220251"/>
    </source>
</evidence>